<evidence type="ECO:0000256" key="6">
    <source>
        <dbReference type="ARBA" id="ARBA00022822"/>
    </source>
</evidence>
<gene>
    <name evidence="9" type="primary">trpF</name>
    <name evidence="11" type="ORF">QNA08_11635</name>
</gene>
<dbReference type="InterPro" id="IPR011060">
    <property type="entry name" value="RibuloseP-bd_barrel"/>
</dbReference>
<evidence type="ECO:0000313" key="12">
    <source>
        <dbReference type="Proteomes" id="UP001321492"/>
    </source>
</evidence>
<dbReference type="EMBL" id="JASJEV010000006">
    <property type="protein sequence ID" value="MDJ1158886.1"/>
    <property type="molecule type" value="Genomic_DNA"/>
</dbReference>
<keyword evidence="8 9" id="KW-0413">Isomerase</keyword>
<dbReference type="PANTHER" id="PTHR42894">
    <property type="entry name" value="N-(5'-PHOSPHORIBOSYL)ANTHRANILATE ISOMERASE"/>
    <property type="match status" value="1"/>
</dbReference>
<comment type="pathway">
    <text evidence="2 9">Amino-acid biosynthesis; L-tryptophan biosynthesis; L-tryptophan from chorismate: step 3/5.</text>
</comment>
<evidence type="ECO:0000256" key="8">
    <source>
        <dbReference type="ARBA" id="ARBA00023235"/>
    </source>
</evidence>
<dbReference type="CDD" id="cd00405">
    <property type="entry name" value="PRAI"/>
    <property type="match status" value="1"/>
</dbReference>
<name>A0ABT7AHM0_9HYPH</name>
<evidence type="ECO:0000313" key="11">
    <source>
        <dbReference type="EMBL" id="MDJ1158886.1"/>
    </source>
</evidence>
<accession>A0ABT7AHM0</accession>
<dbReference type="HAMAP" id="MF_00135">
    <property type="entry name" value="PRAI"/>
    <property type="match status" value="1"/>
</dbReference>
<dbReference type="InterPro" id="IPR001240">
    <property type="entry name" value="PRAI_dom"/>
</dbReference>
<evidence type="ECO:0000256" key="7">
    <source>
        <dbReference type="ARBA" id="ARBA00023141"/>
    </source>
</evidence>
<dbReference type="InterPro" id="IPR013785">
    <property type="entry name" value="Aldolase_TIM"/>
</dbReference>
<keyword evidence="12" id="KW-1185">Reference proteome</keyword>
<dbReference type="RefSeq" id="WP_283740877.1">
    <property type="nucleotide sequence ID" value="NZ_JASJEV010000006.1"/>
</dbReference>
<dbReference type="SUPFAM" id="SSF51366">
    <property type="entry name" value="Ribulose-phoshate binding barrel"/>
    <property type="match status" value="1"/>
</dbReference>
<dbReference type="Gene3D" id="3.20.20.70">
    <property type="entry name" value="Aldolase class I"/>
    <property type="match status" value="1"/>
</dbReference>
<feature type="domain" description="N-(5'phosphoribosyl) anthranilate isomerase (PRAI)" evidence="10">
    <location>
        <begin position="5"/>
        <end position="212"/>
    </location>
</feature>
<dbReference type="Pfam" id="PF00697">
    <property type="entry name" value="PRAI"/>
    <property type="match status" value="1"/>
</dbReference>
<dbReference type="NCBIfam" id="NF002295">
    <property type="entry name" value="PRK01222.1-1"/>
    <property type="match status" value="1"/>
</dbReference>
<evidence type="ECO:0000256" key="4">
    <source>
        <dbReference type="ARBA" id="ARBA00022272"/>
    </source>
</evidence>
<keyword evidence="6 9" id="KW-0822">Tryptophan biosynthesis</keyword>
<organism evidence="11 12">
    <name type="scientific">Chelatococcus albus</name>
    <dbReference type="NCBI Taxonomy" id="3047466"/>
    <lineage>
        <taxon>Bacteria</taxon>
        <taxon>Pseudomonadati</taxon>
        <taxon>Pseudomonadota</taxon>
        <taxon>Alphaproteobacteria</taxon>
        <taxon>Hyphomicrobiales</taxon>
        <taxon>Chelatococcaceae</taxon>
        <taxon>Chelatococcus</taxon>
    </lineage>
</organism>
<protein>
    <recommendedName>
        <fullName evidence="4 9">N-(5'-phosphoribosyl)anthranilate isomerase</fullName>
        <shortName evidence="9">PRAI</shortName>
        <ecNumber evidence="3 9">5.3.1.24</ecNumber>
    </recommendedName>
</protein>
<evidence type="ECO:0000256" key="3">
    <source>
        <dbReference type="ARBA" id="ARBA00012572"/>
    </source>
</evidence>
<dbReference type="Proteomes" id="UP001321492">
    <property type="component" value="Unassembled WGS sequence"/>
</dbReference>
<keyword evidence="7 9" id="KW-0057">Aromatic amino acid biosynthesis</keyword>
<comment type="similarity">
    <text evidence="9">Belongs to the TrpF family.</text>
</comment>
<evidence type="ECO:0000256" key="1">
    <source>
        <dbReference type="ARBA" id="ARBA00001164"/>
    </source>
</evidence>
<keyword evidence="5 9" id="KW-0028">Amino-acid biosynthesis</keyword>
<sequence>MSLLVKICGLNTAEAVDAALDAGADLIGLVFFPKSPRHVDLQAARMLAARARERAEVVALTVDADDATLGDIVEAVHPDWLQLHGRETPDRVAAIGAVHGIPVMKAVGIATAEDVAVVHSYMVAADRLLLDAKPPPGGELPGGNGLPFDWRLVAGLDLEKPFMLSGGLRPENVAEAIRLVGTSASFAGVDVSSGVESAPGQKDPERIRAFVAAVRAADAARGETRKGRVA</sequence>
<evidence type="ECO:0000256" key="2">
    <source>
        <dbReference type="ARBA" id="ARBA00004664"/>
    </source>
</evidence>
<evidence type="ECO:0000256" key="9">
    <source>
        <dbReference type="HAMAP-Rule" id="MF_00135"/>
    </source>
</evidence>
<reference evidence="11 12" key="1">
    <citation type="submission" date="2023-05" db="EMBL/GenBank/DDBJ databases">
        <title>Chelatococcus sp. nov., a moderately thermophilic bacterium isolated from hot spring microbial mat.</title>
        <authorList>
            <person name="Hu C.-J."/>
            <person name="Li W.-J."/>
        </authorList>
    </citation>
    <scope>NUCLEOTIDE SEQUENCE [LARGE SCALE GENOMIC DNA]</scope>
    <source>
        <strain evidence="11 12">SYSU G07232</strain>
    </source>
</reference>
<dbReference type="GO" id="GO:0004640">
    <property type="term" value="F:phosphoribosylanthranilate isomerase activity"/>
    <property type="evidence" value="ECO:0007669"/>
    <property type="project" value="UniProtKB-EC"/>
</dbReference>
<dbReference type="InterPro" id="IPR044643">
    <property type="entry name" value="TrpF_fam"/>
</dbReference>
<evidence type="ECO:0000256" key="5">
    <source>
        <dbReference type="ARBA" id="ARBA00022605"/>
    </source>
</evidence>
<evidence type="ECO:0000259" key="10">
    <source>
        <dbReference type="Pfam" id="PF00697"/>
    </source>
</evidence>
<proteinExistence type="inferred from homology"/>
<comment type="caution">
    <text evidence="11">The sequence shown here is derived from an EMBL/GenBank/DDBJ whole genome shotgun (WGS) entry which is preliminary data.</text>
</comment>
<dbReference type="EC" id="5.3.1.24" evidence="3 9"/>
<dbReference type="PANTHER" id="PTHR42894:SF1">
    <property type="entry name" value="N-(5'-PHOSPHORIBOSYL)ANTHRANILATE ISOMERASE"/>
    <property type="match status" value="1"/>
</dbReference>
<comment type="catalytic activity">
    <reaction evidence="1 9">
        <text>N-(5-phospho-beta-D-ribosyl)anthranilate = 1-(2-carboxyphenylamino)-1-deoxy-D-ribulose 5-phosphate</text>
        <dbReference type="Rhea" id="RHEA:21540"/>
        <dbReference type="ChEBI" id="CHEBI:18277"/>
        <dbReference type="ChEBI" id="CHEBI:58613"/>
        <dbReference type="EC" id="5.3.1.24"/>
    </reaction>
</comment>